<dbReference type="InterPro" id="IPR001173">
    <property type="entry name" value="Glyco_trans_2-like"/>
</dbReference>
<protein>
    <submittedName>
        <fullName evidence="3">Glycosyltransferase</fullName>
        <ecNumber evidence="3">2.4.-.-</ecNumber>
    </submittedName>
</protein>
<feature type="domain" description="TarS/TarP linker" evidence="2">
    <location>
        <begin position="241"/>
        <end position="323"/>
    </location>
</feature>
<proteinExistence type="predicted"/>
<evidence type="ECO:0000313" key="3">
    <source>
        <dbReference type="EMBL" id="MDN3240422.1"/>
    </source>
</evidence>
<reference evidence="3" key="1">
    <citation type="submission" date="2023-06" db="EMBL/GenBank/DDBJ databases">
        <title>Gycomyces niveus sp.nov., a novel actinomycete isolated from soil in Shouguang.</title>
        <authorList>
            <person name="Yang X."/>
            <person name="Zhao J."/>
        </authorList>
    </citation>
    <scope>NUCLEOTIDE SEQUENCE</scope>
    <source>
        <strain evidence="3">NEAU C2</strain>
    </source>
</reference>
<sequence>METPLVSVVIPVHNAMPYLRKGIDSILRQSIGTARMEVLAVDDGSTDGSGEVLDEAAERHPALFRVLHQEPSGTPSAPRNRALDLARGKYVFLLDADDYLGDEALERMVAMAEENDSDVVLGKLVGVNGRLVAMSMFQRDQPKADLYRSRVYWSLGPLKLYRRDLIERHRLRFPTDIRFGEDRPFVARALYYARAISVVAEYDCVYTVNRDDGGNLTSGGMAVPAGRGFRRESALEVMAALMCDTVPPGPKQDFLMHRHWECEGDLEFTDLAALPVEEQRVRLAALRRLLADRYRPGAARRLRPDLRLAYHLVQAGDLDGVLAARRHKHEISRVGRGGRVWATLPGREDEAGVGEGPWVDMTDGVTLAHWLDEVGTAGEDLLIRGTGRLRRVPHERLVLHLEFTCRETGAVKRVPVDHRDGIFTVRIRLPEVLGPLRKAVGHWEVGICAALGGTEFRTPFGTRLGGPLLGGPVPSPVWRDRYGRAMASFGPVKRNGPLALRVHDRGPRATAATVLRRVRHRRASAART</sequence>
<evidence type="ECO:0000313" key="4">
    <source>
        <dbReference type="Proteomes" id="UP001171902"/>
    </source>
</evidence>
<dbReference type="CDD" id="cd00761">
    <property type="entry name" value="Glyco_tranf_GTA_type"/>
    <property type="match status" value="1"/>
</dbReference>
<dbReference type="PANTHER" id="PTHR22916">
    <property type="entry name" value="GLYCOSYLTRANSFERASE"/>
    <property type="match status" value="1"/>
</dbReference>
<dbReference type="InterPro" id="IPR029044">
    <property type="entry name" value="Nucleotide-diphossugar_trans"/>
</dbReference>
<dbReference type="Proteomes" id="UP001171902">
    <property type="component" value="Unassembled WGS sequence"/>
</dbReference>
<dbReference type="GO" id="GO:0016757">
    <property type="term" value="F:glycosyltransferase activity"/>
    <property type="evidence" value="ECO:0007669"/>
    <property type="project" value="UniProtKB-KW"/>
</dbReference>
<dbReference type="Gene3D" id="3.90.550.10">
    <property type="entry name" value="Spore Coat Polysaccharide Biosynthesis Protein SpsA, Chain A"/>
    <property type="match status" value="1"/>
</dbReference>
<dbReference type="RefSeq" id="WP_289957354.1">
    <property type="nucleotide sequence ID" value="NZ_JAUEMJ010000003.1"/>
</dbReference>
<feature type="domain" description="Glycosyltransferase 2-like" evidence="1">
    <location>
        <begin position="7"/>
        <end position="140"/>
    </location>
</feature>
<dbReference type="PANTHER" id="PTHR22916:SF3">
    <property type="entry name" value="UDP-GLCNAC:BETAGAL BETA-1,3-N-ACETYLGLUCOSAMINYLTRANSFERASE-LIKE PROTEIN 1"/>
    <property type="match status" value="1"/>
</dbReference>
<name>A0ABT7YP84_9ACTN</name>
<dbReference type="EC" id="2.4.-.-" evidence="3"/>
<dbReference type="SUPFAM" id="SSF53448">
    <property type="entry name" value="Nucleotide-diphospho-sugar transferases"/>
    <property type="match status" value="1"/>
</dbReference>
<organism evidence="3 4">
    <name type="scientific">Glycomyces tritici</name>
    <dbReference type="NCBI Taxonomy" id="2665176"/>
    <lineage>
        <taxon>Bacteria</taxon>
        <taxon>Bacillati</taxon>
        <taxon>Actinomycetota</taxon>
        <taxon>Actinomycetes</taxon>
        <taxon>Glycomycetales</taxon>
        <taxon>Glycomycetaceae</taxon>
        <taxon>Glycomyces</taxon>
    </lineage>
</organism>
<evidence type="ECO:0000259" key="2">
    <source>
        <dbReference type="Pfam" id="PF22181"/>
    </source>
</evidence>
<dbReference type="EMBL" id="JAUEMJ010000003">
    <property type="protein sequence ID" value="MDN3240422.1"/>
    <property type="molecule type" value="Genomic_DNA"/>
</dbReference>
<dbReference type="Pfam" id="PF22181">
    <property type="entry name" value="TarS_linker"/>
    <property type="match status" value="1"/>
</dbReference>
<accession>A0ABT7YP84</accession>
<evidence type="ECO:0000259" key="1">
    <source>
        <dbReference type="Pfam" id="PF00535"/>
    </source>
</evidence>
<comment type="caution">
    <text evidence="3">The sequence shown here is derived from an EMBL/GenBank/DDBJ whole genome shotgun (WGS) entry which is preliminary data.</text>
</comment>
<dbReference type="Pfam" id="PF00535">
    <property type="entry name" value="Glycos_transf_2"/>
    <property type="match status" value="1"/>
</dbReference>
<dbReference type="InterPro" id="IPR054028">
    <property type="entry name" value="TarS/TarP_linker"/>
</dbReference>
<keyword evidence="3" id="KW-0328">Glycosyltransferase</keyword>
<keyword evidence="3" id="KW-0808">Transferase</keyword>
<keyword evidence="4" id="KW-1185">Reference proteome</keyword>
<gene>
    <name evidence="3" type="ORF">QWI33_11855</name>
</gene>